<accession>A0AAD4NBB6</accession>
<keyword evidence="2" id="KW-1185">Reference proteome</keyword>
<protein>
    <submittedName>
        <fullName evidence="1">Uncharacterized protein</fullName>
    </submittedName>
</protein>
<name>A0AAD4NBB6_9BILA</name>
<proteinExistence type="predicted"/>
<dbReference type="AlphaFoldDB" id="A0AAD4NBB6"/>
<evidence type="ECO:0000313" key="2">
    <source>
        <dbReference type="Proteomes" id="UP001201812"/>
    </source>
</evidence>
<reference evidence="1" key="1">
    <citation type="submission" date="2022-01" db="EMBL/GenBank/DDBJ databases">
        <title>Genome Sequence Resource for Two Populations of Ditylenchus destructor, the Migratory Endoparasitic Phytonematode.</title>
        <authorList>
            <person name="Zhang H."/>
            <person name="Lin R."/>
            <person name="Xie B."/>
        </authorList>
    </citation>
    <scope>NUCLEOTIDE SEQUENCE</scope>
    <source>
        <strain evidence="1">BazhouSP</strain>
    </source>
</reference>
<gene>
    <name evidence="1" type="ORF">DdX_04096</name>
</gene>
<sequence>MDTNRFETKGKLKPKRSFEGQTPFFLLSTHPKQLRKRELSFQRVSDSNDRYWFFAGGCAAASRIFPPLVNDRRFPAETHNNFLS</sequence>
<comment type="caution">
    <text evidence="1">The sequence shown here is derived from an EMBL/GenBank/DDBJ whole genome shotgun (WGS) entry which is preliminary data.</text>
</comment>
<organism evidence="1 2">
    <name type="scientific">Ditylenchus destructor</name>
    <dbReference type="NCBI Taxonomy" id="166010"/>
    <lineage>
        <taxon>Eukaryota</taxon>
        <taxon>Metazoa</taxon>
        <taxon>Ecdysozoa</taxon>
        <taxon>Nematoda</taxon>
        <taxon>Chromadorea</taxon>
        <taxon>Rhabditida</taxon>
        <taxon>Tylenchina</taxon>
        <taxon>Tylenchomorpha</taxon>
        <taxon>Sphaerularioidea</taxon>
        <taxon>Anguinidae</taxon>
        <taxon>Anguininae</taxon>
        <taxon>Ditylenchus</taxon>
    </lineage>
</organism>
<evidence type="ECO:0000313" key="1">
    <source>
        <dbReference type="EMBL" id="KAI1723915.1"/>
    </source>
</evidence>
<dbReference type="Proteomes" id="UP001201812">
    <property type="component" value="Unassembled WGS sequence"/>
</dbReference>
<dbReference type="EMBL" id="JAKKPZ010000003">
    <property type="protein sequence ID" value="KAI1723915.1"/>
    <property type="molecule type" value="Genomic_DNA"/>
</dbReference>